<dbReference type="Pfam" id="PF25310">
    <property type="entry name" value="VG15"/>
    <property type="match status" value="1"/>
</dbReference>
<evidence type="ECO:0000313" key="1">
    <source>
        <dbReference type="EMBL" id="QGH75744.1"/>
    </source>
</evidence>
<keyword evidence="2" id="KW-1185">Reference proteome</keyword>
<dbReference type="InterPro" id="IPR057369">
    <property type="entry name" value="VG15"/>
</dbReference>
<sequence>MADDRSLWELLADWLIGRHSRKQDEIADTVRNGVIRQFRTLDFNDLDRTQIPWVEATMPSVRWGYERSQQATSSFLSDYRKLRLQEDGVDEPGLDPFITARQADRQGAVSRSVAAPFNEGKAAAQLLSTGPARVKRAMPSPESDAMAKGLKGAIGSAIQVAMDGGRDLVDAESRRDERVVAWQRITDANPCYFCALLAANGPVEKRTIYRNNKAWNVNRRNLLPFAPNAAFEATGEPDNIAKAHDHCRCTLIPVYGDNFHVSEVAKEAAALWKESSKGKRNSPKEALNNYRRAYDALRRSSPLGSEPVDVDVVRTALSESGNADLRAWGNRLKPAS</sequence>
<dbReference type="GeneID" id="70081239"/>
<gene>
    <name evidence="1" type="primary">15</name>
    <name evidence="1" type="ORF">SEA_SYLEON_15</name>
</gene>
<protein>
    <submittedName>
        <fullName evidence="1">MuF-like minor capsid protein</fullName>
    </submittedName>
</protein>
<organism evidence="1 2">
    <name type="scientific">Gordonia phage Syleon</name>
    <dbReference type="NCBI Taxonomy" id="2653718"/>
    <lineage>
        <taxon>Viruses</taxon>
        <taxon>Duplodnaviria</taxon>
        <taxon>Heunggongvirae</taxon>
        <taxon>Uroviricota</taxon>
        <taxon>Caudoviricetes</taxon>
        <taxon>Deeyouvirinae</taxon>
        <taxon>Octobienvirus</taxon>
        <taxon>Octobienvirus syleon</taxon>
    </lineage>
</organism>
<dbReference type="EMBL" id="MN444870">
    <property type="protein sequence ID" value="QGH75744.1"/>
    <property type="molecule type" value="Genomic_DNA"/>
</dbReference>
<proteinExistence type="predicted"/>
<dbReference type="Proteomes" id="UP000346466">
    <property type="component" value="Segment"/>
</dbReference>
<name>A0A5Q2WFV0_9CAUD</name>
<accession>A0A5Q2WFV0</accession>
<dbReference type="KEGG" id="vg:70081239"/>
<dbReference type="RefSeq" id="YP_010246674.1">
    <property type="nucleotide sequence ID" value="NC_060137.1"/>
</dbReference>
<reference evidence="1 2" key="1">
    <citation type="submission" date="2019-09" db="EMBL/GenBank/DDBJ databases">
        <authorList>
            <person name="Falcon-Lizardi N."/>
            <person name="Rios-Rosa Y."/>
            <person name="Rivera-Cruz A."/>
            <person name="Rivera-Espinal N.S."/>
            <person name="Rodriguez-Cotto F.E."/>
            <person name="Rosa-Flores A.N."/>
            <person name="Rubin M.R."/>
            <person name="Vazquez E."/>
            <person name="Molloy S.D."/>
            <person name="Garlena R.A."/>
            <person name="Russell D.A."/>
            <person name="Pope W.H."/>
            <person name="Jacobs-Sera D."/>
            <person name="Hatfull G.F."/>
        </authorList>
    </citation>
    <scope>NUCLEOTIDE SEQUENCE [LARGE SCALE GENOMIC DNA]</scope>
</reference>
<evidence type="ECO:0000313" key="2">
    <source>
        <dbReference type="Proteomes" id="UP000346466"/>
    </source>
</evidence>